<proteinExistence type="predicted"/>
<organism evidence="2 3">
    <name type="scientific">Microbacterium deminutum</name>
    <dbReference type="NCBI Taxonomy" id="344164"/>
    <lineage>
        <taxon>Bacteria</taxon>
        <taxon>Bacillati</taxon>
        <taxon>Actinomycetota</taxon>
        <taxon>Actinomycetes</taxon>
        <taxon>Micrococcales</taxon>
        <taxon>Microbacteriaceae</taxon>
        <taxon>Microbacterium</taxon>
    </lineage>
</organism>
<dbReference type="InterPro" id="IPR049248">
    <property type="entry name" value="DUF6881"/>
</dbReference>
<gene>
    <name evidence="2" type="ORF">GCM10009776_37870</name>
</gene>
<evidence type="ECO:0000313" key="3">
    <source>
        <dbReference type="Proteomes" id="UP001499933"/>
    </source>
</evidence>
<protein>
    <recommendedName>
        <fullName evidence="1">DUF6881 domain-containing protein</fullName>
    </recommendedName>
</protein>
<evidence type="ECO:0000259" key="1">
    <source>
        <dbReference type="Pfam" id="PF21812"/>
    </source>
</evidence>
<keyword evidence="3" id="KW-1185">Reference proteome</keyword>
<dbReference type="Pfam" id="PF21812">
    <property type="entry name" value="DUF6881"/>
    <property type="match status" value="1"/>
</dbReference>
<name>A0ABP5CZR1_9MICO</name>
<sequence length="95" mass="10828">MNMSYFLRVRWLSEDPDDPVVLWSHVVDGWEIRKVDEFADGHLVWADGGHESGSTRLGSAPVPSPEEIADDPQFAVDIIDEPDFEFVWRKTRADA</sequence>
<reference evidence="3" key="1">
    <citation type="journal article" date="2019" name="Int. J. Syst. Evol. Microbiol.">
        <title>The Global Catalogue of Microorganisms (GCM) 10K type strain sequencing project: providing services to taxonomists for standard genome sequencing and annotation.</title>
        <authorList>
            <consortium name="The Broad Institute Genomics Platform"/>
            <consortium name="The Broad Institute Genome Sequencing Center for Infectious Disease"/>
            <person name="Wu L."/>
            <person name="Ma J."/>
        </authorList>
    </citation>
    <scope>NUCLEOTIDE SEQUENCE [LARGE SCALE GENOMIC DNA]</scope>
    <source>
        <strain evidence="3">JCM 14901</strain>
    </source>
</reference>
<dbReference type="Proteomes" id="UP001499933">
    <property type="component" value="Unassembled WGS sequence"/>
</dbReference>
<dbReference type="EMBL" id="BAAAOG010000017">
    <property type="protein sequence ID" value="GAA1971340.1"/>
    <property type="molecule type" value="Genomic_DNA"/>
</dbReference>
<comment type="caution">
    <text evidence="2">The sequence shown here is derived from an EMBL/GenBank/DDBJ whole genome shotgun (WGS) entry which is preliminary data.</text>
</comment>
<feature type="domain" description="DUF6881" evidence="1">
    <location>
        <begin position="6"/>
        <end position="91"/>
    </location>
</feature>
<evidence type="ECO:0000313" key="2">
    <source>
        <dbReference type="EMBL" id="GAA1971340.1"/>
    </source>
</evidence>
<accession>A0ABP5CZR1</accession>